<evidence type="ECO:0000313" key="2">
    <source>
        <dbReference type="Proteomes" id="UP000693970"/>
    </source>
</evidence>
<reference evidence="1" key="2">
    <citation type="submission" date="2021-04" db="EMBL/GenBank/DDBJ databases">
        <authorList>
            <person name="Podell S."/>
        </authorList>
    </citation>
    <scope>NUCLEOTIDE SEQUENCE</scope>
    <source>
        <strain evidence="1">Hildebrandi</strain>
    </source>
</reference>
<protein>
    <submittedName>
        <fullName evidence="1">Uncharacterized protein</fullName>
    </submittedName>
</protein>
<gene>
    <name evidence="1" type="ORF">IV203_033834</name>
</gene>
<name>A0A9K3M4H4_9STRA</name>
<accession>A0A9K3M4H4</accession>
<keyword evidence="2" id="KW-1185">Reference proteome</keyword>
<sequence>MAVNGRRQQHTGEAVFEHSGYHFSRNMGLAAAAAEKAAYEKGGYAGLIKYKFMMAYRYMKTNCCCA</sequence>
<proteinExistence type="predicted"/>
<comment type="caution">
    <text evidence="1">The sequence shown here is derived from an EMBL/GenBank/DDBJ whole genome shotgun (WGS) entry which is preliminary data.</text>
</comment>
<dbReference type="AlphaFoldDB" id="A0A9K3M4H4"/>
<organism evidence="1 2">
    <name type="scientific">Nitzschia inconspicua</name>
    <dbReference type="NCBI Taxonomy" id="303405"/>
    <lineage>
        <taxon>Eukaryota</taxon>
        <taxon>Sar</taxon>
        <taxon>Stramenopiles</taxon>
        <taxon>Ochrophyta</taxon>
        <taxon>Bacillariophyta</taxon>
        <taxon>Bacillariophyceae</taxon>
        <taxon>Bacillariophycidae</taxon>
        <taxon>Bacillariales</taxon>
        <taxon>Bacillariaceae</taxon>
        <taxon>Nitzschia</taxon>
    </lineage>
</organism>
<dbReference type="Proteomes" id="UP000693970">
    <property type="component" value="Unassembled WGS sequence"/>
</dbReference>
<dbReference type="EMBL" id="JAGRRH010000002">
    <property type="protein sequence ID" value="KAG7373110.1"/>
    <property type="molecule type" value="Genomic_DNA"/>
</dbReference>
<evidence type="ECO:0000313" key="1">
    <source>
        <dbReference type="EMBL" id="KAG7373110.1"/>
    </source>
</evidence>
<reference evidence="1" key="1">
    <citation type="journal article" date="2021" name="Sci. Rep.">
        <title>Diploid genomic architecture of Nitzschia inconspicua, an elite biomass production diatom.</title>
        <authorList>
            <person name="Oliver A."/>
            <person name="Podell S."/>
            <person name="Pinowska A."/>
            <person name="Traller J.C."/>
            <person name="Smith S.R."/>
            <person name="McClure R."/>
            <person name="Beliaev A."/>
            <person name="Bohutskyi P."/>
            <person name="Hill E.A."/>
            <person name="Rabines A."/>
            <person name="Zheng H."/>
            <person name="Allen L.Z."/>
            <person name="Kuo A."/>
            <person name="Grigoriev I.V."/>
            <person name="Allen A.E."/>
            <person name="Hazlebeck D."/>
            <person name="Allen E.E."/>
        </authorList>
    </citation>
    <scope>NUCLEOTIDE SEQUENCE</scope>
    <source>
        <strain evidence="1">Hildebrandi</strain>
    </source>
</reference>